<evidence type="ECO:0000313" key="4">
    <source>
        <dbReference type="EMBL" id="KKY28826.1"/>
    </source>
</evidence>
<dbReference type="PRINTS" id="PR00080">
    <property type="entry name" value="SDRFAMILY"/>
</dbReference>
<reference evidence="4 5" key="1">
    <citation type="submission" date="2015-05" db="EMBL/GenBank/DDBJ databases">
        <title>Distinctive expansion of gene families associated with plant cell wall degradation and secondary metabolism in the genomes of grapevine trunk pathogens.</title>
        <authorList>
            <person name="Lawrence D.P."/>
            <person name="Travadon R."/>
            <person name="Rolshausen P.E."/>
            <person name="Baumgartner K."/>
        </authorList>
    </citation>
    <scope>NUCLEOTIDE SEQUENCE [LARGE SCALE GENOMIC DNA]</scope>
    <source>
        <strain evidence="4">UCRPC4</strain>
    </source>
</reference>
<dbReference type="EMBL" id="LCWF01000009">
    <property type="protein sequence ID" value="KKY28826.1"/>
    <property type="molecule type" value="Genomic_DNA"/>
</dbReference>
<proteinExistence type="inferred from homology"/>
<keyword evidence="5" id="KW-1185">Reference proteome</keyword>
<comment type="caution">
    <text evidence="4">The sequence shown here is derived from an EMBL/GenBank/DDBJ whole genome shotgun (WGS) entry which is preliminary data.</text>
</comment>
<dbReference type="GO" id="GO:0016614">
    <property type="term" value="F:oxidoreductase activity, acting on CH-OH group of donors"/>
    <property type="evidence" value="ECO:0007669"/>
    <property type="project" value="UniProtKB-ARBA"/>
</dbReference>
<dbReference type="Gene3D" id="3.40.50.720">
    <property type="entry name" value="NAD(P)-binding Rossmann-like Domain"/>
    <property type="match status" value="1"/>
</dbReference>
<dbReference type="Proteomes" id="UP000053317">
    <property type="component" value="Unassembled WGS sequence"/>
</dbReference>
<dbReference type="SUPFAM" id="SSF51735">
    <property type="entry name" value="NAD(P)-binding Rossmann-fold domains"/>
    <property type="match status" value="1"/>
</dbReference>
<reference evidence="4 5" key="2">
    <citation type="submission" date="2015-05" db="EMBL/GenBank/DDBJ databases">
        <authorList>
            <person name="Morales-Cruz A."/>
            <person name="Amrine K.C."/>
            <person name="Cantu D."/>
        </authorList>
    </citation>
    <scope>NUCLEOTIDE SEQUENCE [LARGE SCALE GENOMIC DNA]</scope>
    <source>
        <strain evidence="4">UCRPC4</strain>
    </source>
</reference>
<dbReference type="Pfam" id="PF13561">
    <property type="entry name" value="adh_short_C2"/>
    <property type="match status" value="1"/>
</dbReference>
<dbReference type="InterPro" id="IPR036291">
    <property type="entry name" value="NAD(P)-bd_dom_sf"/>
</dbReference>
<dbReference type="OrthoDB" id="47007at2759"/>
<keyword evidence="2" id="KW-0521">NADP</keyword>
<dbReference type="PANTHER" id="PTHR48107:SF7">
    <property type="entry name" value="RE15974P"/>
    <property type="match status" value="1"/>
</dbReference>
<dbReference type="AlphaFoldDB" id="A0A0G2F3I5"/>
<protein>
    <submittedName>
        <fullName evidence="4">Putative short-chain dehydrogenase reductase</fullName>
    </submittedName>
</protein>
<evidence type="ECO:0000256" key="3">
    <source>
        <dbReference type="ARBA" id="ARBA00023002"/>
    </source>
</evidence>
<dbReference type="PRINTS" id="PR00081">
    <property type="entry name" value="GDHRDH"/>
</dbReference>
<evidence type="ECO:0000313" key="5">
    <source>
        <dbReference type="Proteomes" id="UP000053317"/>
    </source>
</evidence>
<name>A0A0G2F3I5_PHACM</name>
<gene>
    <name evidence="4" type="ORF">UCRPC4_g00387</name>
</gene>
<evidence type="ECO:0000256" key="2">
    <source>
        <dbReference type="ARBA" id="ARBA00022857"/>
    </source>
</evidence>
<dbReference type="InterPro" id="IPR002347">
    <property type="entry name" value="SDR_fam"/>
</dbReference>
<keyword evidence="3" id="KW-0560">Oxidoreductase</keyword>
<dbReference type="PANTHER" id="PTHR48107">
    <property type="entry name" value="NADPH-DEPENDENT ALDEHYDE REDUCTASE-LIKE PROTEIN, CHLOROPLASTIC-RELATED"/>
    <property type="match status" value="1"/>
</dbReference>
<comment type="similarity">
    <text evidence="1">Belongs to the short-chain dehydrogenases/reductases (SDR) family.</text>
</comment>
<accession>A0A0G2F3I5</accession>
<organism evidence="4 5">
    <name type="scientific">Phaeomoniella chlamydospora</name>
    <name type="common">Phaeoacremonium chlamydosporum</name>
    <dbReference type="NCBI Taxonomy" id="158046"/>
    <lineage>
        <taxon>Eukaryota</taxon>
        <taxon>Fungi</taxon>
        <taxon>Dikarya</taxon>
        <taxon>Ascomycota</taxon>
        <taxon>Pezizomycotina</taxon>
        <taxon>Eurotiomycetes</taxon>
        <taxon>Chaetothyriomycetidae</taxon>
        <taxon>Phaeomoniellales</taxon>
        <taxon>Phaeomoniellaceae</taxon>
        <taxon>Phaeomoniella</taxon>
    </lineage>
</organism>
<dbReference type="FunFam" id="3.40.50.720:FF:000084">
    <property type="entry name" value="Short-chain dehydrogenase reductase"/>
    <property type="match status" value="1"/>
</dbReference>
<sequence>MTTYENLTGKVALITGGTKGIGAALAFRLRQAGANIVVSYNSDSAGAEAFVSQHGGPEHVLAVKADAGSVTDSEVLVQKAVEKFGKISILVPMAGILHMADLAGTTEETFDTAYRINVKGPYFLVQKAVPFMETGGKIVLISTTQNHASSVTPPYLLYCSTKGAIEQMTRILSKDLIRAPKHISINCVAPGPTATELFLKGKSEQVLNMIKGLNPQGKIGEPNEVADAIALLCGEQSRWITGQVVRVNGGVA</sequence>
<evidence type="ECO:0000256" key="1">
    <source>
        <dbReference type="ARBA" id="ARBA00006484"/>
    </source>
</evidence>